<reference evidence="4 6" key="2">
    <citation type="journal article" date="2017" name="Front. Plant Sci.">
        <title>Gene Classification and Mining of Molecular Markers Useful in Red Clover (Trifolium pratense) Breeding.</title>
        <authorList>
            <person name="Istvanek J."/>
            <person name="Dluhosova J."/>
            <person name="Dluhos P."/>
            <person name="Patkova L."/>
            <person name="Nedelnik J."/>
            <person name="Repkova J."/>
        </authorList>
    </citation>
    <scope>NUCLEOTIDE SEQUENCE [LARGE SCALE GENOMIC DNA]</scope>
    <source>
        <strain evidence="6">cv. Tatra</strain>
        <tissue evidence="4">Young leaves</tissue>
    </source>
</reference>
<dbReference type="AlphaFoldDB" id="A0A2K3KI55"/>
<dbReference type="Proteomes" id="UP000236291">
    <property type="component" value="Unassembled WGS sequence"/>
</dbReference>
<evidence type="ECO:0000313" key="3">
    <source>
        <dbReference type="EMBL" id="PNX63785.1"/>
    </source>
</evidence>
<protein>
    <submittedName>
        <fullName evidence="4">Uncharacterized protein</fullName>
    </submittedName>
</protein>
<dbReference type="EMBL" id="ASHM01091417">
    <property type="protein sequence ID" value="PNX63785.1"/>
    <property type="molecule type" value="Genomic_DNA"/>
</dbReference>
<evidence type="ECO:0000313" key="5">
    <source>
        <dbReference type="EMBL" id="PNX87574.1"/>
    </source>
</evidence>
<feature type="region of interest" description="Disordered" evidence="1">
    <location>
        <begin position="1"/>
        <end position="47"/>
    </location>
</feature>
<comment type="caution">
    <text evidence="4">The sequence shown here is derived from an EMBL/GenBank/DDBJ whole genome shotgun (WGS) entry which is preliminary data.</text>
</comment>
<accession>A0A2K3KI55</accession>
<feature type="compositionally biased region" description="Basic and acidic residues" evidence="1">
    <location>
        <begin position="1"/>
        <end position="12"/>
    </location>
</feature>
<dbReference type="EMBL" id="ASHM01097271">
    <property type="protein sequence ID" value="PNX65943.1"/>
    <property type="molecule type" value="Genomic_DNA"/>
</dbReference>
<gene>
    <name evidence="5" type="ORF">L195_g043666</name>
    <name evidence="3" type="ORF">L195_g053685</name>
    <name evidence="4" type="ORF">L195_g054799</name>
    <name evidence="2" type="ORF">L195_g058369</name>
</gene>
<feature type="non-terminal residue" evidence="4">
    <location>
        <position position="1"/>
    </location>
</feature>
<proteinExistence type="predicted"/>
<dbReference type="EMBL" id="ASHM01120794">
    <property type="protein sequence ID" value="PNX56773.1"/>
    <property type="molecule type" value="Genomic_DNA"/>
</dbReference>
<evidence type="ECO:0000313" key="6">
    <source>
        <dbReference type="Proteomes" id="UP000236291"/>
    </source>
</evidence>
<evidence type="ECO:0000313" key="2">
    <source>
        <dbReference type="EMBL" id="PNX56773.1"/>
    </source>
</evidence>
<organism evidence="4 6">
    <name type="scientific">Trifolium pratense</name>
    <name type="common">Red clover</name>
    <dbReference type="NCBI Taxonomy" id="57577"/>
    <lineage>
        <taxon>Eukaryota</taxon>
        <taxon>Viridiplantae</taxon>
        <taxon>Streptophyta</taxon>
        <taxon>Embryophyta</taxon>
        <taxon>Tracheophyta</taxon>
        <taxon>Spermatophyta</taxon>
        <taxon>Magnoliopsida</taxon>
        <taxon>eudicotyledons</taxon>
        <taxon>Gunneridae</taxon>
        <taxon>Pentapetalae</taxon>
        <taxon>rosids</taxon>
        <taxon>fabids</taxon>
        <taxon>Fabales</taxon>
        <taxon>Fabaceae</taxon>
        <taxon>Papilionoideae</taxon>
        <taxon>50 kb inversion clade</taxon>
        <taxon>NPAAA clade</taxon>
        <taxon>Hologalegina</taxon>
        <taxon>IRL clade</taxon>
        <taxon>Trifolieae</taxon>
        <taxon>Trifolium</taxon>
    </lineage>
</organism>
<sequence length="59" mass="6535">EKNQIQNKHESTRGGFPDSEGMVVEKDDETANAPDMSDDTDNHCNADEETVDLVVEVVE</sequence>
<name>A0A2K3KI55_TRIPR</name>
<dbReference type="EMBL" id="ASHM01054221">
    <property type="protein sequence ID" value="PNX87574.1"/>
    <property type="molecule type" value="Genomic_DNA"/>
</dbReference>
<evidence type="ECO:0000313" key="4">
    <source>
        <dbReference type="EMBL" id="PNX65943.1"/>
    </source>
</evidence>
<evidence type="ECO:0000256" key="1">
    <source>
        <dbReference type="SAM" id="MobiDB-lite"/>
    </source>
</evidence>
<reference evidence="4 6" key="1">
    <citation type="journal article" date="2014" name="Am. J. Bot.">
        <title>Genome assembly and annotation for red clover (Trifolium pratense; Fabaceae).</title>
        <authorList>
            <person name="Istvanek J."/>
            <person name="Jaros M."/>
            <person name="Krenek A."/>
            <person name="Repkova J."/>
        </authorList>
    </citation>
    <scope>NUCLEOTIDE SEQUENCE [LARGE SCALE GENOMIC DNA]</scope>
    <source>
        <strain evidence="6">cv. Tatra</strain>
        <tissue evidence="4">Young leaves</tissue>
    </source>
</reference>